<dbReference type="Proteomes" id="UP000559027">
    <property type="component" value="Unassembled WGS sequence"/>
</dbReference>
<dbReference type="InterPro" id="IPR011701">
    <property type="entry name" value="MFS"/>
</dbReference>
<evidence type="ECO:0000256" key="2">
    <source>
        <dbReference type="ARBA" id="ARBA00022692"/>
    </source>
</evidence>
<sequence>MPEHSAQMSQHNQTTPWPDSPRTTTSISGFSDTDTEKLKMKLTSTSSMPPTPDRVNFVTAAGKLEGTTEDMDKDWEVDLENPRNWPAGKKWTVTIIGSLHAFCPIMASTMMAPGLPDVAIKYGITNPTVVALTLSIFLLSYGVGPLVFGPLSEIYGRTWVLHISNICTAAFNLGCAFSPNTGSLVAFRLLSGFTGGASLAIGGGLLPDLFAEADRGAPMAVFMLGMLIGPVVGPVTGGFIAQEVGIKWVFIALACLCGFASLIGIPLFRETYAPIVRLRKATRSNDPEAAKKVYASFPHANEHMLGYLLLNLIRPVNLLFRSMICFMFSLYLAFQFGIYYLMFSTFADFFSRTYGFSVGIGGLAYLGLGIGFASATMFGAKFVDRTYAHLSSKNGGVGKPEMRIPCALVGAVIIPVGVFWYGWSAQAKLHWIMPIIGSAIFGFGMMTTYLPIQLYLVDTFTYAASATAAFSLFRSWLGFAFPLFGTQMLDAMGQGGGNSLMAGLAIVLGIPFPIWIYFKGEEMRARNPLTSASVKSRPISVASNSTDSEALGASISKKPS</sequence>
<accession>A0A8H5LH43</accession>
<keyword evidence="2 6" id="KW-0812">Transmembrane</keyword>
<feature type="transmembrane region" description="Helical" evidence="6">
    <location>
        <begin position="124"/>
        <end position="147"/>
    </location>
</feature>
<dbReference type="SUPFAM" id="SSF103473">
    <property type="entry name" value="MFS general substrate transporter"/>
    <property type="match status" value="1"/>
</dbReference>
<dbReference type="GO" id="GO:0022857">
    <property type="term" value="F:transmembrane transporter activity"/>
    <property type="evidence" value="ECO:0007669"/>
    <property type="project" value="InterPro"/>
</dbReference>
<feature type="transmembrane region" description="Helical" evidence="6">
    <location>
        <begin position="246"/>
        <end position="268"/>
    </location>
</feature>
<evidence type="ECO:0000256" key="1">
    <source>
        <dbReference type="ARBA" id="ARBA00004141"/>
    </source>
</evidence>
<dbReference type="FunFam" id="1.20.1250.20:FF:000011">
    <property type="entry name" value="MFS multidrug transporter, putative"/>
    <property type="match status" value="1"/>
</dbReference>
<feature type="transmembrane region" description="Helical" evidence="6">
    <location>
        <begin position="159"/>
        <end position="179"/>
    </location>
</feature>
<feature type="compositionally biased region" description="Polar residues" evidence="5">
    <location>
        <begin position="1"/>
        <end position="32"/>
    </location>
</feature>
<dbReference type="InterPro" id="IPR036259">
    <property type="entry name" value="MFS_trans_sf"/>
</dbReference>
<protein>
    <recommendedName>
        <fullName evidence="7">Major facilitator superfamily (MFS) profile domain-containing protein</fullName>
    </recommendedName>
</protein>
<evidence type="ECO:0000256" key="3">
    <source>
        <dbReference type="ARBA" id="ARBA00022989"/>
    </source>
</evidence>
<keyword evidence="9" id="KW-1185">Reference proteome</keyword>
<evidence type="ECO:0000256" key="6">
    <source>
        <dbReference type="SAM" id="Phobius"/>
    </source>
</evidence>
<comment type="subcellular location">
    <subcellularLocation>
        <location evidence="1">Membrane</location>
        <topology evidence="1">Multi-pass membrane protein</topology>
    </subcellularLocation>
</comment>
<reference evidence="8 9" key="1">
    <citation type="journal article" date="2020" name="ISME J.">
        <title>Uncovering the hidden diversity of litter-decomposition mechanisms in mushroom-forming fungi.</title>
        <authorList>
            <person name="Floudas D."/>
            <person name="Bentzer J."/>
            <person name="Ahren D."/>
            <person name="Johansson T."/>
            <person name="Persson P."/>
            <person name="Tunlid A."/>
        </authorList>
    </citation>
    <scope>NUCLEOTIDE SEQUENCE [LARGE SCALE GENOMIC DNA]</scope>
    <source>
        <strain evidence="8 9">CBS 146.42</strain>
    </source>
</reference>
<evidence type="ECO:0000259" key="7">
    <source>
        <dbReference type="PROSITE" id="PS50850"/>
    </source>
</evidence>
<dbReference type="OrthoDB" id="6770063at2759"/>
<comment type="caution">
    <text evidence="8">The sequence shown here is derived from an EMBL/GenBank/DDBJ whole genome shotgun (WGS) entry which is preliminary data.</text>
</comment>
<gene>
    <name evidence="8" type="ORF">D9756_006593</name>
</gene>
<feature type="transmembrane region" description="Helical" evidence="6">
    <location>
        <begin position="91"/>
        <end position="112"/>
    </location>
</feature>
<feature type="region of interest" description="Disordered" evidence="5">
    <location>
        <begin position="1"/>
        <end position="54"/>
    </location>
</feature>
<proteinExistence type="predicted"/>
<dbReference type="AlphaFoldDB" id="A0A8H5LH43"/>
<keyword evidence="4 6" id="KW-0472">Membrane</keyword>
<dbReference type="Pfam" id="PF07690">
    <property type="entry name" value="MFS_1"/>
    <property type="match status" value="1"/>
</dbReference>
<name>A0A8H5LH43_9AGAR</name>
<feature type="domain" description="Major facilitator superfamily (MFS) profile" evidence="7">
    <location>
        <begin position="93"/>
        <end position="521"/>
    </location>
</feature>
<dbReference type="PANTHER" id="PTHR23502:SF60">
    <property type="entry name" value="MAJOR FACILITATOR SUPERFAMILY (MFS) PROFILE DOMAIN-CONTAINING PROTEIN-RELATED"/>
    <property type="match status" value="1"/>
</dbReference>
<dbReference type="PROSITE" id="PS50850">
    <property type="entry name" value="MFS"/>
    <property type="match status" value="1"/>
</dbReference>
<organism evidence="8 9">
    <name type="scientific">Leucocoprinus leucothites</name>
    <dbReference type="NCBI Taxonomy" id="201217"/>
    <lineage>
        <taxon>Eukaryota</taxon>
        <taxon>Fungi</taxon>
        <taxon>Dikarya</taxon>
        <taxon>Basidiomycota</taxon>
        <taxon>Agaricomycotina</taxon>
        <taxon>Agaricomycetes</taxon>
        <taxon>Agaricomycetidae</taxon>
        <taxon>Agaricales</taxon>
        <taxon>Agaricineae</taxon>
        <taxon>Agaricaceae</taxon>
        <taxon>Leucocoprinus</taxon>
    </lineage>
</organism>
<dbReference type="InterPro" id="IPR020846">
    <property type="entry name" value="MFS_dom"/>
</dbReference>
<keyword evidence="3 6" id="KW-1133">Transmembrane helix</keyword>
<evidence type="ECO:0000313" key="9">
    <source>
        <dbReference type="Proteomes" id="UP000559027"/>
    </source>
</evidence>
<feature type="transmembrane region" description="Helical" evidence="6">
    <location>
        <begin position="459"/>
        <end position="479"/>
    </location>
</feature>
<feature type="transmembrane region" description="Helical" evidence="6">
    <location>
        <begin position="429"/>
        <end position="452"/>
    </location>
</feature>
<feature type="transmembrane region" description="Helical" evidence="6">
    <location>
        <begin position="185"/>
        <end position="207"/>
    </location>
</feature>
<dbReference type="PANTHER" id="PTHR23502">
    <property type="entry name" value="MAJOR FACILITATOR SUPERFAMILY"/>
    <property type="match status" value="1"/>
</dbReference>
<evidence type="ECO:0000256" key="4">
    <source>
        <dbReference type="ARBA" id="ARBA00023136"/>
    </source>
</evidence>
<dbReference type="Gene3D" id="1.20.1250.20">
    <property type="entry name" value="MFS general substrate transporter like domains"/>
    <property type="match status" value="1"/>
</dbReference>
<feature type="transmembrane region" description="Helical" evidence="6">
    <location>
        <begin position="318"/>
        <end position="342"/>
    </location>
</feature>
<dbReference type="CDD" id="cd17323">
    <property type="entry name" value="MFS_Tpo1_MDR_like"/>
    <property type="match status" value="1"/>
</dbReference>
<dbReference type="GO" id="GO:0005886">
    <property type="term" value="C:plasma membrane"/>
    <property type="evidence" value="ECO:0007669"/>
    <property type="project" value="TreeGrafter"/>
</dbReference>
<feature type="transmembrane region" description="Helical" evidence="6">
    <location>
        <begin position="499"/>
        <end position="518"/>
    </location>
</feature>
<feature type="transmembrane region" description="Helical" evidence="6">
    <location>
        <begin position="362"/>
        <end position="383"/>
    </location>
</feature>
<feature type="transmembrane region" description="Helical" evidence="6">
    <location>
        <begin position="219"/>
        <end position="240"/>
    </location>
</feature>
<feature type="region of interest" description="Disordered" evidence="5">
    <location>
        <begin position="533"/>
        <end position="560"/>
    </location>
</feature>
<feature type="transmembrane region" description="Helical" evidence="6">
    <location>
        <begin position="404"/>
        <end position="423"/>
    </location>
</feature>
<evidence type="ECO:0000256" key="5">
    <source>
        <dbReference type="SAM" id="MobiDB-lite"/>
    </source>
</evidence>
<evidence type="ECO:0000313" key="8">
    <source>
        <dbReference type="EMBL" id="KAF5357201.1"/>
    </source>
</evidence>
<dbReference type="EMBL" id="JAACJO010000006">
    <property type="protein sequence ID" value="KAF5357201.1"/>
    <property type="molecule type" value="Genomic_DNA"/>
</dbReference>